<feature type="compositionally biased region" description="Basic and acidic residues" evidence="1">
    <location>
        <begin position="1"/>
        <end position="18"/>
    </location>
</feature>
<sequence length="134" mass="15312">MSKKDHEKRLESTAKNELQKTQQLANSDFVKGQLKEMMNNKLRKDIVIRDELLKAGTEPSEKLTNRIEGRQEALDELVAIIDTHQTHLLSTYDIAKAAIAELRKYNPKKADELENSLALKVKQSGSQTIKKKRL</sequence>
<proteinExistence type="predicted"/>
<evidence type="ECO:0000313" key="3">
    <source>
        <dbReference type="Proteomes" id="UP000031977"/>
    </source>
</evidence>
<dbReference type="OrthoDB" id="9906485at2"/>
<dbReference type="EMBL" id="JXOK01000049">
    <property type="protein sequence ID" value="KIN10563.1"/>
    <property type="molecule type" value="Genomic_DNA"/>
</dbReference>
<accession>A0A0C3E826</accession>
<dbReference type="AlphaFoldDB" id="A0A0C3E826"/>
<feature type="region of interest" description="Disordered" evidence="1">
    <location>
        <begin position="1"/>
        <end position="24"/>
    </location>
</feature>
<protein>
    <submittedName>
        <fullName evidence="2">Uncharacterized protein</fullName>
    </submittedName>
</protein>
<reference evidence="2 3" key="1">
    <citation type="submission" date="2015-01" db="EMBL/GenBank/DDBJ databases">
        <title>Draft genome of Vibrio mytili type strain CAIM 528.</title>
        <authorList>
            <person name="Gonzalez-Castillo A."/>
            <person name="Gomez-Gil B."/>
            <person name="Enciso-Ibarra J."/>
        </authorList>
    </citation>
    <scope>NUCLEOTIDE SEQUENCE [LARGE SCALE GENOMIC DNA]</scope>
    <source>
        <strain evidence="2 3">CAIM 528</strain>
    </source>
</reference>
<gene>
    <name evidence="2" type="ORF">SU60_13205</name>
</gene>
<keyword evidence="3" id="KW-1185">Reference proteome</keyword>
<name>A0A0C3E826_9VIBR</name>
<evidence type="ECO:0000313" key="2">
    <source>
        <dbReference type="EMBL" id="KIN10563.1"/>
    </source>
</evidence>
<dbReference type="Proteomes" id="UP000031977">
    <property type="component" value="Unassembled WGS sequence"/>
</dbReference>
<comment type="caution">
    <text evidence="2">The sequence shown here is derived from an EMBL/GenBank/DDBJ whole genome shotgun (WGS) entry which is preliminary data.</text>
</comment>
<evidence type="ECO:0000256" key="1">
    <source>
        <dbReference type="SAM" id="MobiDB-lite"/>
    </source>
</evidence>
<organism evidence="2 3">
    <name type="scientific">Vibrio mytili</name>
    <dbReference type="NCBI Taxonomy" id="50718"/>
    <lineage>
        <taxon>Bacteria</taxon>
        <taxon>Pseudomonadati</taxon>
        <taxon>Pseudomonadota</taxon>
        <taxon>Gammaproteobacteria</taxon>
        <taxon>Vibrionales</taxon>
        <taxon>Vibrionaceae</taxon>
        <taxon>Vibrio</taxon>
    </lineage>
</organism>